<feature type="coiled-coil region" evidence="2">
    <location>
        <begin position="54"/>
        <end position="142"/>
    </location>
</feature>
<organism evidence="3 4">
    <name type="scientific">Filifactor villosus</name>
    <dbReference type="NCBI Taxonomy" id="29374"/>
    <lineage>
        <taxon>Bacteria</taxon>
        <taxon>Bacillati</taxon>
        <taxon>Bacillota</taxon>
        <taxon>Clostridia</taxon>
        <taxon>Peptostreptococcales</taxon>
        <taxon>Filifactoraceae</taxon>
        <taxon>Filifactor</taxon>
    </lineage>
</organism>
<protein>
    <submittedName>
        <fullName evidence="3">PspA/IM30 family protein</fullName>
    </submittedName>
</protein>
<dbReference type="Proteomes" id="UP001595916">
    <property type="component" value="Unassembled WGS sequence"/>
</dbReference>
<dbReference type="PANTHER" id="PTHR31088:SF6">
    <property type="entry name" value="PHAGE SHOCK PROTEIN A"/>
    <property type="match status" value="1"/>
</dbReference>
<proteinExistence type="inferred from homology"/>
<evidence type="ECO:0000256" key="1">
    <source>
        <dbReference type="ARBA" id="ARBA00043985"/>
    </source>
</evidence>
<name>A0ABV9QMD8_9FIRM</name>
<gene>
    <name evidence="3" type="ORF">ACFO4R_08230</name>
</gene>
<evidence type="ECO:0000256" key="2">
    <source>
        <dbReference type="SAM" id="Coils"/>
    </source>
</evidence>
<reference evidence="4" key="1">
    <citation type="journal article" date="2019" name="Int. J. Syst. Evol. Microbiol.">
        <title>The Global Catalogue of Microorganisms (GCM) 10K type strain sequencing project: providing services to taxonomists for standard genome sequencing and annotation.</title>
        <authorList>
            <consortium name="The Broad Institute Genomics Platform"/>
            <consortium name="The Broad Institute Genome Sequencing Center for Infectious Disease"/>
            <person name="Wu L."/>
            <person name="Ma J."/>
        </authorList>
    </citation>
    <scope>NUCLEOTIDE SEQUENCE [LARGE SCALE GENOMIC DNA]</scope>
    <source>
        <strain evidence="4">CCUG 46385</strain>
    </source>
</reference>
<dbReference type="InterPro" id="IPR007157">
    <property type="entry name" value="PspA_VIPP1"/>
</dbReference>
<accession>A0ABV9QMD8</accession>
<comment type="similarity">
    <text evidence="1">Belongs to the PspA/Vipp/IM30 family.</text>
</comment>
<evidence type="ECO:0000313" key="3">
    <source>
        <dbReference type="EMBL" id="MFC4805068.1"/>
    </source>
</evidence>
<comment type="caution">
    <text evidence="3">The sequence shown here is derived from an EMBL/GenBank/DDBJ whole genome shotgun (WGS) entry which is preliminary data.</text>
</comment>
<keyword evidence="4" id="KW-1185">Reference proteome</keyword>
<evidence type="ECO:0000313" key="4">
    <source>
        <dbReference type="Proteomes" id="UP001595916"/>
    </source>
</evidence>
<dbReference type="EMBL" id="JBHSHL010000033">
    <property type="protein sequence ID" value="MFC4805068.1"/>
    <property type="molecule type" value="Genomic_DNA"/>
</dbReference>
<dbReference type="PANTHER" id="PTHR31088">
    <property type="entry name" value="MEMBRANE-ASSOCIATED PROTEIN VIPP1, CHLOROPLASTIC"/>
    <property type="match status" value="1"/>
</dbReference>
<keyword evidence="2" id="KW-0175">Coiled coil</keyword>
<dbReference type="RefSeq" id="WP_379788606.1">
    <property type="nucleotide sequence ID" value="NZ_JBHSHL010000033.1"/>
</dbReference>
<sequence>MGIFDRVSDLLKANVNDLIDRAEQPDKMVKQIIIDMEAQVAKATQGLGVAMGSYNQVKKQLEQAQEDEKKWTEKAKVCLSQGEEELAKKALENKVKAEAQKNQYQEMVNSMGEQVQSIKDQIMTLKQKLEEARSKQAMLIARDQMADAKSKMSKAFSGVDTGSAFKKMEKMEQKIAAKEAQADAFSEIGGMESGEFDEFERVEKNAAVDSELEKLKREMGL</sequence>
<dbReference type="Pfam" id="PF04012">
    <property type="entry name" value="PspA_IM30"/>
    <property type="match status" value="1"/>
</dbReference>